<keyword evidence="1" id="KW-0472">Membrane</keyword>
<dbReference type="Proteomes" id="UP000218334">
    <property type="component" value="Unassembled WGS sequence"/>
</dbReference>
<organism evidence="2 3">
    <name type="scientific">Armillaria solidipes</name>
    <dbReference type="NCBI Taxonomy" id="1076256"/>
    <lineage>
        <taxon>Eukaryota</taxon>
        <taxon>Fungi</taxon>
        <taxon>Dikarya</taxon>
        <taxon>Basidiomycota</taxon>
        <taxon>Agaricomycotina</taxon>
        <taxon>Agaricomycetes</taxon>
        <taxon>Agaricomycetidae</taxon>
        <taxon>Agaricales</taxon>
        <taxon>Marasmiineae</taxon>
        <taxon>Physalacriaceae</taxon>
        <taxon>Armillaria</taxon>
    </lineage>
</organism>
<dbReference type="EMBL" id="KZ293463">
    <property type="protein sequence ID" value="PBK62812.1"/>
    <property type="molecule type" value="Genomic_DNA"/>
</dbReference>
<reference evidence="3" key="1">
    <citation type="journal article" date="2017" name="Nat. Ecol. Evol.">
        <title>Genome expansion and lineage-specific genetic innovations in the forest pathogenic fungi Armillaria.</title>
        <authorList>
            <person name="Sipos G."/>
            <person name="Prasanna A.N."/>
            <person name="Walter M.C."/>
            <person name="O'Connor E."/>
            <person name="Balint B."/>
            <person name="Krizsan K."/>
            <person name="Kiss B."/>
            <person name="Hess J."/>
            <person name="Varga T."/>
            <person name="Slot J."/>
            <person name="Riley R."/>
            <person name="Boka B."/>
            <person name="Rigling D."/>
            <person name="Barry K."/>
            <person name="Lee J."/>
            <person name="Mihaltcheva S."/>
            <person name="LaButti K."/>
            <person name="Lipzen A."/>
            <person name="Waldron R."/>
            <person name="Moloney N.M."/>
            <person name="Sperisen C."/>
            <person name="Kredics L."/>
            <person name="Vagvoelgyi C."/>
            <person name="Patrignani A."/>
            <person name="Fitzpatrick D."/>
            <person name="Nagy I."/>
            <person name="Doyle S."/>
            <person name="Anderson J.B."/>
            <person name="Grigoriev I.V."/>
            <person name="Gueldener U."/>
            <person name="Muensterkoetter M."/>
            <person name="Nagy L.G."/>
        </authorList>
    </citation>
    <scope>NUCLEOTIDE SEQUENCE [LARGE SCALE GENOMIC DNA]</scope>
    <source>
        <strain evidence="3">28-4</strain>
    </source>
</reference>
<gene>
    <name evidence="2" type="ORF">ARMSODRAFT_561801</name>
</gene>
<proteinExistence type="predicted"/>
<evidence type="ECO:0000313" key="2">
    <source>
        <dbReference type="EMBL" id="PBK62812.1"/>
    </source>
</evidence>
<protein>
    <submittedName>
        <fullName evidence="2">Uncharacterized protein</fullName>
    </submittedName>
</protein>
<keyword evidence="3" id="KW-1185">Reference proteome</keyword>
<evidence type="ECO:0000256" key="1">
    <source>
        <dbReference type="SAM" id="Phobius"/>
    </source>
</evidence>
<keyword evidence="1" id="KW-0812">Transmembrane</keyword>
<keyword evidence="1" id="KW-1133">Transmembrane helix</keyword>
<accession>A0A2H3B713</accession>
<dbReference type="AlphaFoldDB" id="A0A2H3B713"/>
<evidence type="ECO:0000313" key="3">
    <source>
        <dbReference type="Proteomes" id="UP000218334"/>
    </source>
</evidence>
<sequence>MLRLSVRSPGRDPRAGELDNRCFLQMPRRLQSGEPWNWTQPFALIYLSLELLLLYALLICEGRRLHADERSENEALLLTLESCWCMILDT</sequence>
<feature type="transmembrane region" description="Helical" evidence="1">
    <location>
        <begin position="42"/>
        <end position="60"/>
    </location>
</feature>
<name>A0A2H3B713_9AGAR</name>